<feature type="compositionally biased region" description="Basic and acidic residues" evidence="1">
    <location>
        <begin position="195"/>
        <end position="205"/>
    </location>
</feature>
<feature type="signal peptide" evidence="2">
    <location>
        <begin position="1"/>
        <end position="19"/>
    </location>
</feature>
<feature type="compositionally biased region" description="Acidic residues" evidence="1">
    <location>
        <begin position="185"/>
        <end position="194"/>
    </location>
</feature>
<sequence length="221" mass="24702">MTSLIALFSIFILCASVKCDIITTTIKPQSAMILKENNSRSLEKETPWSKYTEKLEDNKINKNTMETFNKRKSKFLGSLAFLAGLGFGGLASQAASSTVKAYAKFPQASIAMNFVPSKQGPYLAAYYEPYPFVHNPYFYHSPLGFYPLVDPSKLQSLIGGSSQQNGINRPTQIITLFDDKRPSDSDSDDSEEEYIVEKTKTDKSTIDSVYNKQQTEGEVRI</sequence>
<dbReference type="RefSeq" id="XP_015188561.1">
    <property type="nucleotide sequence ID" value="XM_015333075.1"/>
</dbReference>
<organism evidence="3 4">
    <name type="scientific">Polistes dominula</name>
    <name type="common">European paper wasp</name>
    <name type="synonym">Vespa dominula</name>
    <dbReference type="NCBI Taxonomy" id="743375"/>
    <lineage>
        <taxon>Eukaryota</taxon>
        <taxon>Metazoa</taxon>
        <taxon>Ecdysozoa</taxon>
        <taxon>Arthropoda</taxon>
        <taxon>Hexapoda</taxon>
        <taxon>Insecta</taxon>
        <taxon>Pterygota</taxon>
        <taxon>Neoptera</taxon>
        <taxon>Endopterygota</taxon>
        <taxon>Hymenoptera</taxon>
        <taxon>Apocrita</taxon>
        <taxon>Aculeata</taxon>
        <taxon>Vespoidea</taxon>
        <taxon>Vespidae</taxon>
        <taxon>Polistinae</taxon>
        <taxon>Polistini</taxon>
        <taxon>Polistes</taxon>
    </lineage>
</organism>
<evidence type="ECO:0000256" key="2">
    <source>
        <dbReference type="SAM" id="SignalP"/>
    </source>
</evidence>
<evidence type="ECO:0000313" key="3">
    <source>
        <dbReference type="Proteomes" id="UP000694924"/>
    </source>
</evidence>
<keyword evidence="2" id="KW-0732">Signal</keyword>
<evidence type="ECO:0000313" key="4">
    <source>
        <dbReference type="RefSeq" id="XP_015188561.1"/>
    </source>
</evidence>
<proteinExistence type="predicted"/>
<gene>
    <name evidence="4" type="primary">LOC107072826</name>
</gene>
<dbReference type="GeneID" id="107072826"/>
<dbReference type="Proteomes" id="UP000694924">
    <property type="component" value="Unplaced"/>
</dbReference>
<accession>A0ABM1J7X3</accession>
<reference evidence="4" key="1">
    <citation type="submission" date="2025-08" db="UniProtKB">
        <authorList>
            <consortium name="RefSeq"/>
        </authorList>
    </citation>
    <scope>IDENTIFICATION</scope>
    <source>
        <tissue evidence="4">Whole body</tissue>
    </source>
</reference>
<evidence type="ECO:0000256" key="1">
    <source>
        <dbReference type="SAM" id="MobiDB-lite"/>
    </source>
</evidence>
<keyword evidence="3" id="KW-1185">Reference proteome</keyword>
<protein>
    <submittedName>
        <fullName evidence="4">Uncharacterized protein LOC107072826</fullName>
    </submittedName>
</protein>
<name>A0ABM1J7X3_POLDO</name>
<feature type="chain" id="PRO_5046414540" evidence="2">
    <location>
        <begin position="20"/>
        <end position="221"/>
    </location>
</feature>
<feature type="region of interest" description="Disordered" evidence="1">
    <location>
        <begin position="178"/>
        <end position="221"/>
    </location>
</feature>